<feature type="domain" description="AMP-dependent synthetase/ligase" evidence="3">
    <location>
        <begin position="13"/>
        <end position="382"/>
    </location>
</feature>
<dbReference type="InterPro" id="IPR045851">
    <property type="entry name" value="AMP-bd_C_sf"/>
</dbReference>
<dbReference type="PANTHER" id="PTHR43767">
    <property type="entry name" value="LONG-CHAIN-FATTY-ACID--COA LIGASE"/>
    <property type="match status" value="1"/>
</dbReference>
<evidence type="ECO:0000256" key="1">
    <source>
        <dbReference type="ARBA" id="ARBA00006432"/>
    </source>
</evidence>
<accession>A0A5N5E1D2</accession>
<dbReference type="PANTHER" id="PTHR43767:SF7">
    <property type="entry name" value="MEDIUM_LONG-CHAIN-FATTY-ACID--COA LIGASE FADD8"/>
    <property type="match status" value="1"/>
</dbReference>
<evidence type="ECO:0000256" key="2">
    <source>
        <dbReference type="ARBA" id="ARBA00022598"/>
    </source>
</evidence>
<feature type="domain" description="AMP-binding enzyme C-terminal" evidence="4">
    <location>
        <begin position="432"/>
        <end position="507"/>
    </location>
</feature>
<dbReference type="InterPro" id="IPR025110">
    <property type="entry name" value="AMP-bd_C"/>
</dbReference>
<proteinExistence type="inferred from homology"/>
<dbReference type="Gene3D" id="3.30.300.30">
    <property type="match status" value="1"/>
</dbReference>
<comment type="caution">
    <text evidence="5">The sequence shown here is derived from an EMBL/GenBank/DDBJ whole genome shotgun (WGS) entry which is preliminary data.</text>
</comment>
<comment type="similarity">
    <text evidence="1">Belongs to the ATP-dependent AMP-binding enzyme family.</text>
</comment>
<dbReference type="InterPro" id="IPR020845">
    <property type="entry name" value="AMP-binding_CS"/>
</dbReference>
<organism evidence="5 6">
    <name type="scientific">Rhodococcus erythropolis</name>
    <name type="common">Arthrobacter picolinophilus</name>
    <dbReference type="NCBI Taxonomy" id="1833"/>
    <lineage>
        <taxon>Bacteria</taxon>
        <taxon>Bacillati</taxon>
        <taxon>Actinomycetota</taxon>
        <taxon>Actinomycetes</taxon>
        <taxon>Mycobacteriales</taxon>
        <taxon>Nocardiaceae</taxon>
        <taxon>Rhodococcus</taxon>
        <taxon>Rhodococcus erythropolis group</taxon>
    </lineage>
</organism>
<dbReference type="InterPro" id="IPR050237">
    <property type="entry name" value="ATP-dep_AMP-bd_enzyme"/>
</dbReference>
<dbReference type="InterPro" id="IPR000873">
    <property type="entry name" value="AMP-dep_synth/lig_dom"/>
</dbReference>
<name>A0A5N5E1D2_RHOER</name>
<dbReference type="Gene3D" id="3.40.50.12780">
    <property type="entry name" value="N-terminal domain of ligase-like"/>
    <property type="match status" value="1"/>
</dbReference>
<dbReference type="Pfam" id="PF13193">
    <property type="entry name" value="AMP-binding_C"/>
    <property type="match status" value="1"/>
</dbReference>
<dbReference type="FunFam" id="3.30.300.30:FF:000008">
    <property type="entry name" value="2,3-dihydroxybenzoate-AMP ligase"/>
    <property type="match status" value="1"/>
</dbReference>
<dbReference type="SUPFAM" id="SSF56801">
    <property type="entry name" value="Acetyl-CoA synthetase-like"/>
    <property type="match status" value="1"/>
</dbReference>
<dbReference type="RefSeq" id="WP_151531565.1">
    <property type="nucleotide sequence ID" value="NZ_JBLROJ010000026.1"/>
</dbReference>
<dbReference type="Pfam" id="PF00501">
    <property type="entry name" value="AMP-binding"/>
    <property type="match status" value="1"/>
</dbReference>
<dbReference type="InterPro" id="IPR042099">
    <property type="entry name" value="ANL_N_sf"/>
</dbReference>
<dbReference type="PROSITE" id="PS00455">
    <property type="entry name" value="AMP_BINDING"/>
    <property type="match status" value="1"/>
</dbReference>
<evidence type="ECO:0000259" key="4">
    <source>
        <dbReference type="Pfam" id="PF13193"/>
    </source>
</evidence>
<protein>
    <submittedName>
        <fullName evidence="5">Long-chain fatty acid--CoA ligase</fullName>
    </submittedName>
</protein>
<keyword evidence="2 5" id="KW-0436">Ligase</keyword>
<evidence type="ECO:0000313" key="5">
    <source>
        <dbReference type="EMBL" id="KAB2584218.1"/>
    </source>
</evidence>
<dbReference type="AlphaFoldDB" id="A0A5N5E1D2"/>
<sequence>MALSDFFDQGWSVDPAAIAYRHGDVDWTFEEAGSLSCRVANALLRDGMKPETKIGVLSPNDPAAWLCVIAAWRAGGTWVPLNPNSPITDSIGFVNQFDCEILFYHPALAAAVDEIHAAVGDRIQYIRLEGEADAAECVRDYARALTDWLGDSPSTHPRVDVPQDSVAMISPTGGTTGAPKGVMNTHRSFSMCVAQLMLAMHYRADEKVVNLAAAPMTHSAGMLTLPATARGGAVVVLKRPDPETLLESIDRYNVTDLFLPPTVIYRLIEHPDLANYDLTSLRYFLYGSAPMSAEKLRKCLKVLGPVMIECFGQTEAPGSISFLRPEQHFVDGEIADDARLLSCGRPSPLIRVEIRDDEDNALPSGERGEICVRGDLVMKGYYNNPEATADTIRDGWLHTGDIGYLDNEGFLTLTDRKKDMIISGGFNVFPAEVEQVIWSHPAVQDCAVIGIPDPEWGEAVTAVVELNEGAEVGADELIALCRNKLGGIRSPKRIDFVERLPRSVNGKVLKKDLRELYWADQARRV</sequence>
<dbReference type="EMBL" id="MRBO01000460">
    <property type="protein sequence ID" value="KAB2584218.1"/>
    <property type="molecule type" value="Genomic_DNA"/>
</dbReference>
<reference evidence="5 6" key="1">
    <citation type="journal article" date="2017" name="Poromechanics V (2013)">
        <title>Genomic Characterization of the Arsenic-Tolerant Actinobacterium, &lt;i&gt;Rhodococcus erythropolis&lt;/i&gt; S43.</title>
        <authorList>
            <person name="Retamal-Morales G."/>
            <person name="Mehnert M."/>
            <person name="Schwabe R."/>
            <person name="Tischler D."/>
            <person name="Schloemann M."/>
            <person name="Levican G.J."/>
        </authorList>
    </citation>
    <scope>NUCLEOTIDE SEQUENCE [LARGE SCALE GENOMIC DNA]</scope>
    <source>
        <strain evidence="5 6">S43</strain>
    </source>
</reference>
<evidence type="ECO:0000259" key="3">
    <source>
        <dbReference type="Pfam" id="PF00501"/>
    </source>
</evidence>
<gene>
    <name evidence="5" type="ORF">BS297_16645</name>
</gene>
<evidence type="ECO:0000313" key="6">
    <source>
        <dbReference type="Proteomes" id="UP000325576"/>
    </source>
</evidence>
<dbReference type="Proteomes" id="UP000325576">
    <property type="component" value="Unassembled WGS sequence"/>
</dbReference>
<dbReference type="GO" id="GO:0016877">
    <property type="term" value="F:ligase activity, forming carbon-sulfur bonds"/>
    <property type="evidence" value="ECO:0007669"/>
    <property type="project" value="UniProtKB-ARBA"/>
</dbReference>